<keyword evidence="5 6" id="KW-0233">DNA recombination</keyword>
<dbReference type="RefSeq" id="WP_162124700.1">
    <property type="nucleotide sequence ID" value="NZ_PDWK01000041.1"/>
</dbReference>
<protein>
    <recommendedName>
        <fullName evidence="3 6">Recombination-associated protein RdgC</fullName>
    </recommendedName>
</protein>
<sequence length="301" mass="33137">MFFRNLTFFRFPASHDFSRLDELLPEAALRPVGPLELSSRGFISPFGRGEEALSHRIGDAVWLAVGGEDKILPAAVVNDLLARKVAEIEEKEGRKLGGRARKRLKDDLLHELLPRAFVKSSRIDAMLDLQHGFLAVDTSSRKTAETVASEIRRALGSFPAIPLNAEVAPRSVLTAWIAGEPLPEGMSLGEECELKDAMDGGAVVRAQNQELQSDEIAKHLEAGKQVTKLGLNLDDHLSFVLGEDLVVRKLKFLEGAVDQLESTERDDLRAELDARFALLAGEVRRLFLVLESALKLSRAEA</sequence>
<dbReference type="GO" id="GO:0043590">
    <property type="term" value="C:bacterial nucleoid"/>
    <property type="evidence" value="ECO:0007669"/>
    <property type="project" value="TreeGrafter"/>
</dbReference>
<dbReference type="NCBIfam" id="NF001464">
    <property type="entry name" value="PRK00321.1-5"/>
    <property type="match status" value="1"/>
</dbReference>
<dbReference type="GO" id="GO:0005737">
    <property type="term" value="C:cytoplasm"/>
    <property type="evidence" value="ECO:0007669"/>
    <property type="project" value="UniProtKB-UniRule"/>
</dbReference>
<dbReference type="EMBL" id="PDWK01000041">
    <property type="protein sequence ID" value="KAF1688642.1"/>
    <property type="molecule type" value="Genomic_DNA"/>
</dbReference>
<dbReference type="GO" id="GO:0006310">
    <property type="term" value="P:DNA recombination"/>
    <property type="evidence" value="ECO:0007669"/>
    <property type="project" value="UniProtKB-UniRule"/>
</dbReference>
<comment type="subcellular location">
    <subcellularLocation>
        <location evidence="1 6">Cytoplasm</location>
        <location evidence="1 6">Nucleoid</location>
    </subcellularLocation>
</comment>
<gene>
    <name evidence="6" type="primary">rdgC</name>
    <name evidence="7" type="ORF">CR938_09045</name>
</gene>
<evidence type="ECO:0000313" key="8">
    <source>
        <dbReference type="Proteomes" id="UP000717981"/>
    </source>
</evidence>
<evidence type="ECO:0000256" key="2">
    <source>
        <dbReference type="ARBA" id="ARBA00008657"/>
    </source>
</evidence>
<reference evidence="7" key="1">
    <citation type="submission" date="2017-10" db="EMBL/GenBank/DDBJ databases">
        <title>Whole genome sequencing of members of genus Pseudoxanthomonas.</title>
        <authorList>
            <person name="Kumar S."/>
            <person name="Bansal K."/>
            <person name="Kaur A."/>
            <person name="Patil P."/>
            <person name="Sharma S."/>
            <person name="Patil P.B."/>
        </authorList>
    </citation>
    <scope>NUCLEOTIDE SEQUENCE</scope>
    <source>
        <strain evidence="7">DSM 22914</strain>
    </source>
</reference>
<evidence type="ECO:0000256" key="6">
    <source>
        <dbReference type="HAMAP-Rule" id="MF_00194"/>
    </source>
</evidence>
<proteinExistence type="inferred from homology"/>
<comment type="similarity">
    <text evidence="2 6">Belongs to the RdgC family.</text>
</comment>
<dbReference type="HAMAP" id="MF_00194">
    <property type="entry name" value="RdgC"/>
    <property type="match status" value="1"/>
</dbReference>
<dbReference type="NCBIfam" id="NF001465">
    <property type="entry name" value="PRK00321.1-6"/>
    <property type="match status" value="1"/>
</dbReference>
<evidence type="ECO:0000313" key="7">
    <source>
        <dbReference type="EMBL" id="KAF1688642.1"/>
    </source>
</evidence>
<dbReference type="OrthoDB" id="5290530at2"/>
<dbReference type="InterPro" id="IPR007476">
    <property type="entry name" value="RdgC"/>
</dbReference>
<dbReference type="PANTHER" id="PTHR38103">
    <property type="entry name" value="RECOMBINATION-ASSOCIATED PROTEIN RDGC"/>
    <property type="match status" value="1"/>
</dbReference>
<dbReference type="GO" id="GO:0003690">
    <property type="term" value="F:double-stranded DNA binding"/>
    <property type="evidence" value="ECO:0007669"/>
    <property type="project" value="TreeGrafter"/>
</dbReference>
<dbReference type="Pfam" id="PF04381">
    <property type="entry name" value="RdgC"/>
    <property type="match status" value="1"/>
</dbReference>
<keyword evidence="8" id="KW-1185">Reference proteome</keyword>
<organism evidence="7 8">
    <name type="scientific">Pseudoxanthomonas taiwanensis</name>
    <dbReference type="NCBI Taxonomy" id="176598"/>
    <lineage>
        <taxon>Bacteria</taxon>
        <taxon>Pseudomonadati</taxon>
        <taxon>Pseudomonadota</taxon>
        <taxon>Gammaproteobacteria</taxon>
        <taxon>Lysobacterales</taxon>
        <taxon>Lysobacteraceae</taxon>
        <taxon>Pseudoxanthomonas</taxon>
    </lineage>
</organism>
<evidence type="ECO:0000256" key="5">
    <source>
        <dbReference type="ARBA" id="ARBA00023172"/>
    </source>
</evidence>
<evidence type="ECO:0000256" key="4">
    <source>
        <dbReference type="ARBA" id="ARBA00022490"/>
    </source>
</evidence>
<dbReference type="Proteomes" id="UP000717981">
    <property type="component" value="Unassembled WGS sequence"/>
</dbReference>
<comment type="caution">
    <text evidence="7">The sequence shown here is derived from an EMBL/GenBank/DDBJ whole genome shotgun (WGS) entry which is preliminary data.</text>
</comment>
<comment type="function">
    <text evidence="6">May be involved in recombination.</text>
</comment>
<dbReference type="PANTHER" id="PTHR38103:SF1">
    <property type="entry name" value="RECOMBINATION-ASSOCIATED PROTEIN RDGC"/>
    <property type="match status" value="1"/>
</dbReference>
<evidence type="ECO:0000256" key="3">
    <source>
        <dbReference type="ARBA" id="ARBA00022296"/>
    </source>
</evidence>
<evidence type="ECO:0000256" key="1">
    <source>
        <dbReference type="ARBA" id="ARBA00004453"/>
    </source>
</evidence>
<dbReference type="AlphaFoldDB" id="A0A921TDP7"/>
<name>A0A921TDP7_9GAMM</name>
<dbReference type="GO" id="GO:0000018">
    <property type="term" value="P:regulation of DNA recombination"/>
    <property type="evidence" value="ECO:0007669"/>
    <property type="project" value="TreeGrafter"/>
</dbReference>
<keyword evidence="4 6" id="KW-0963">Cytoplasm</keyword>
<accession>A0A921TDP7</accession>